<keyword evidence="3" id="KW-1185">Reference proteome</keyword>
<dbReference type="OrthoDB" id="9798632at2"/>
<comment type="caution">
    <text evidence="2">The sequence shown here is derived from an EMBL/GenBank/DDBJ whole genome shotgun (WGS) entry which is preliminary data.</text>
</comment>
<dbReference type="SUPFAM" id="SSF51735">
    <property type="entry name" value="NAD(P)-binding Rossmann-fold domains"/>
    <property type="match status" value="1"/>
</dbReference>
<dbReference type="InterPro" id="IPR036291">
    <property type="entry name" value="NAD(P)-bd_dom_sf"/>
</dbReference>
<evidence type="ECO:0000313" key="2">
    <source>
        <dbReference type="EMBL" id="PQA58192.1"/>
    </source>
</evidence>
<reference evidence="3" key="1">
    <citation type="submission" date="2018-02" db="EMBL/GenBank/DDBJ databases">
        <title>Genome sequencing of Solimonas sp. HR-BB.</title>
        <authorList>
            <person name="Lee Y."/>
            <person name="Jeon C.O."/>
        </authorList>
    </citation>
    <scope>NUCLEOTIDE SEQUENCE [LARGE SCALE GENOMIC DNA]</scope>
    <source>
        <strain evidence="3">HR-U</strain>
    </source>
</reference>
<dbReference type="InterPro" id="IPR016040">
    <property type="entry name" value="NAD(P)-bd_dom"/>
</dbReference>
<sequence>MNAKTALIIGATGLVGNYLIFKLLQSDRYENVITLVRRPMHLKHPKLDERIVDFDNLTRQDVSGANDVFCCLGTTIRQAGSQEAFRKVDFVYPVEVGKLALQAGATQYLLVSSIGANAQSSIFYSRTKGQVEAAIGELGYRSYTVFRPATLLGKRKQFRLGEEVGKVLDFALSPLTLLIPPLRKYKGIQASKVASAMLNIADQEVPGQHILESDALQRF</sequence>
<accession>A0A2S7IKE6</accession>
<proteinExistence type="predicted"/>
<dbReference type="Proteomes" id="UP000239590">
    <property type="component" value="Unassembled WGS sequence"/>
</dbReference>
<feature type="domain" description="NAD(P)-binding" evidence="1">
    <location>
        <begin position="10"/>
        <end position="153"/>
    </location>
</feature>
<name>A0A2S7IKE6_9BACT</name>
<organism evidence="2 3">
    <name type="scientific">Siphonobacter curvatus</name>
    <dbReference type="NCBI Taxonomy" id="2094562"/>
    <lineage>
        <taxon>Bacteria</taxon>
        <taxon>Pseudomonadati</taxon>
        <taxon>Bacteroidota</taxon>
        <taxon>Cytophagia</taxon>
        <taxon>Cytophagales</taxon>
        <taxon>Cytophagaceae</taxon>
        <taxon>Siphonobacter</taxon>
    </lineage>
</organism>
<gene>
    <name evidence="2" type="ORF">C5O19_00490</name>
</gene>
<protein>
    <submittedName>
        <fullName evidence="2">Oxidoreductase</fullName>
    </submittedName>
</protein>
<dbReference type="RefSeq" id="WP_104709444.1">
    <property type="nucleotide sequence ID" value="NZ_PTRA01000001.1"/>
</dbReference>
<dbReference type="Pfam" id="PF13460">
    <property type="entry name" value="NAD_binding_10"/>
    <property type="match status" value="1"/>
</dbReference>
<dbReference type="EMBL" id="PTRA01000001">
    <property type="protein sequence ID" value="PQA58192.1"/>
    <property type="molecule type" value="Genomic_DNA"/>
</dbReference>
<evidence type="ECO:0000259" key="1">
    <source>
        <dbReference type="Pfam" id="PF13460"/>
    </source>
</evidence>
<dbReference type="PANTHER" id="PTHR14097">
    <property type="entry name" value="OXIDOREDUCTASE HTATIP2"/>
    <property type="match status" value="1"/>
</dbReference>
<dbReference type="AlphaFoldDB" id="A0A2S7IKE6"/>
<dbReference type="Gene3D" id="3.40.50.720">
    <property type="entry name" value="NAD(P)-binding Rossmann-like Domain"/>
    <property type="match status" value="1"/>
</dbReference>
<dbReference type="PANTHER" id="PTHR14097:SF7">
    <property type="entry name" value="OXIDOREDUCTASE HTATIP2"/>
    <property type="match status" value="1"/>
</dbReference>
<evidence type="ECO:0000313" key="3">
    <source>
        <dbReference type="Proteomes" id="UP000239590"/>
    </source>
</evidence>